<sequence length="152" mass="15722">MAASVGACDLVNICILPPPSGYRLCRVAYGLGALLSCPKDWSERHDGWIQVEEQRVCSACNCGPPQGGFCEVQAKVYADNACGSERGGLILPSSEGPKCVDLPIGTALASQTAEVLFSETGTCEPGGGEVIGAPYTGMPVTYCCVPELAPPP</sequence>
<keyword evidence="2" id="KW-1185">Reference proteome</keyword>
<dbReference type="EMBL" id="JAGTJJ010000040">
    <property type="protein sequence ID" value="MDC3986513.1"/>
    <property type="molecule type" value="Genomic_DNA"/>
</dbReference>
<reference evidence="1 2" key="1">
    <citation type="submission" date="2021-04" db="EMBL/GenBank/DDBJ databases">
        <title>Genome analysis of Polyangium sp.</title>
        <authorList>
            <person name="Li Y."/>
            <person name="Wang J."/>
        </authorList>
    </citation>
    <scope>NUCLEOTIDE SEQUENCE [LARGE SCALE GENOMIC DNA]</scope>
    <source>
        <strain evidence="1 2">SDU14</strain>
    </source>
</reference>
<accession>A0A9X4AVQ5</accession>
<protein>
    <submittedName>
        <fullName evidence="1">Uncharacterized protein</fullName>
    </submittedName>
</protein>
<dbReference type="AlphaFoldDB" id="A0A9X4AVQ5"/>
<evidence type="ECO:0000313" key="2">
    <source>
        <dbReference type="Proteomes" id="UP001151081"/>
    </source>
</evidence>
<name>A0A9X4AVQ5_9BACT</name>
<comment type="caution">
    <text evidence="1">The sequence shown here is derived from an EMBL/GenBank/DDBJ whole genome shotgun (WGS) entry which is preliminary data.</text>
</comment>
<dbReference type="RefSeq" id="WP_272425269.1">
    <property type="nucleotide sequence ID" value="NZ_JAGTJJ010000040.1"/>
</dbReference>
<dbReference type="Proteomes" id="UP001151081">
    <property type="component" value="Unassembled WGS sequence"/>
</dbReference>
<organism evidence="1 2">
    <name type="scientific">Polyangium jinanense</name>
    <dbReference type="NCBI Taxonomy" id="2829994"/>
    <lineage>
        <taxon>Bacteria</taxon>
        <taxon>Pseudomonadati</taxon>
        <taxon>Myxococcota</taxon>
        <taxon>Polyangia</taxon>
        <taxon>Polyangiales</taxon>
        <taxon>Polyangiaceae</taxon>
        <taxon>Polyangium</taxon>
    </lineage>
</organism>
<gene>
    <name evidence="1" type="ORF">KEG57_38920</name>
</gene>
<proteinExistence type="predicted"/>
<evidence type="ECO:0000313" key="1">
    <source>
        <dbReference type="EMBL" id="MDC3986513.1"/>
    </source>
</evidence>